<evidence type="ECO:0000256" key="1">
    <source>
        <dbReference type="ARBA" id="ARBA00008791"/>
    </source>
</evidence>
<dbReference type="Gene3D" id="3.40.50.620">
    <property type="entry name" value="HUPs"/>
    <property type="match status" value="2"/>
</dbReference>
<dbReference type="InterPro" id="IPR006015">
    <property type="entry name" value="Universal_stress_UspA"/>
</dbReference>
<dbReference type="EMBL" id="CP001769">
    <property type="protein sequence ID" value="ADB39556.1"/>
    <property type="molecule type" value="Genomic_DNA"/>
</dbReference>
<accession>D2QQC3</accession>
<dbReference type="Proteomes" id="UP000002028">
    <property type="component" value="Chromosome"/>
</dbReference>
<proteinExistence type="inferred from homology"/>
<evidence type="ECO:0000313" key="4">
    <source>
        <dbReference type="Proteomes" id="UP000002028"/>
    </source>
</evidence>
<comment type="similarity">
    <text evidence="1">Belongs to the universal stress protein A family.</text>
</comment>
<dbReference type="HOGENOM" id="CLU_049301_2_4_10"/>
<dbReference type="PANTHER" id="PTHR46268:SF6">
    <property type="entry name" value="UNIVERSAL STRESS PROTEIN UP12"/>
    <property type="match status" value="1"/>
</dbReference>
<evidence type="ECO:0000259" key="2">
    <source>
        <dbReference type="Pfam" id="PF00582"/>
    </source>
</evidence>
<sequence length="278" mass="30572">MKTILVPTDLTPMTDVALSVAVNLARINGSEIILLHSVIYPVPVPTPVFAETLPVITDRTLTTYQLLEQDAREILLQFVQNPAYAGVTIIPTLITNGQALVDNVTARPADLIVMSSKGAEGLEEWLIGSNAEVIVRHAHCPVLVVKQATPHFQPQNIVCAVDIDDRLKAIYHFPFQMGENGLHQFLYVMTPSDNRDPEGVREWINEFADAKGITEFESVIQHAKTVPQGVIDYANEVEADLIVLFTHGHKGLLHLLSGSVAEDVLNHTQIPVLVMRVA</sequence>
<dbReference type="Pfam" id="PF00582">
    <property type="entry name" value="Usp"/>
    <property type="match status" value="2"/>
</dbReference>
<organism evidence="3 4">
    <name type="scientific">Spirosoma linguale (strain ATCC 33905 / DSM 74 / LMG 10896 / Claus 1)</name>
    <dbReference type="NCBI Taxonomy" id="504472"/>
    <lineage>
        <taxon>Bacteria</taxon>
        <taxon>Pseudomonadati</taxon>
        <taxon>Bacteroidota</taxon>
        <taxon>Cytophagia</taxon>
        <taxon>Cytophagales</taxon>
        <taxon>Cytophagaceae</taxon>
        <taxon>Spirosoma</taxon>
    </lineage>
</organism>
<dbReference type="InterPro" id="IPR014729">
    <property type="entry name" value="Rossmann-like_a/b/a_fold"/>
</dbReference>
<gene>
    <name evidence="3" type="ordered locus">Slin_3549</name>
</gene>
<evidence type="ECO:0000313" key="3">
    <source>
        <dbReference type="EMBL" id="ADB39556.1"/>
    </source>
</evidence>
<dbReference type="PRINTS" id="PR01438">
    <property type="entry name" value="UNVRSLSTRESS"/>
</dbReference>
<keyword evidence="4" id="KW-1185">Reference proteome</keyword>
<dbReference type="AlphaFoldDB" id="D2QQC3"/>
<dbReference type="RefSeq" id="WP_012928077.1">
    <property type="nucleotide sequence ID" value="NC_013730.1"/>
</dbReference>
<reference evidence="3 4" key="1">
    <citation type="journal article" date="2010" name="Stand. Genomic Sci.">
        <title>Complete genome sequence of Spirosoma linguale type strain (1).</title>
        <authorList>
            <person name="Lail K."/>
            <person name="Sikorski J."/>
            <person name="Saunders E."/>
            <person name="Lapidus A."/>
            <person name="Glavina Del Rio T."/>
            <person name="Copeland A."/>
            <person name="Tice H."/>
            <person name="Cheng J.-F."/>
            <person name="Lucas S."/>
            <person name="Nolan M."/>
            <person name="Bruce D."/>
            <person name="Goodwin L."/>
            <person name="Pitluck S."/>
            <person name="Ivanova N."/>
            <person name="Mavromatis K."/>
            <person name="Ovchinnikova G."/>
            <person name="Pati A."/>
            <person name="Chen A."/>
            <person name="Palaniappan K."/>
            <person name="Land M."/>
            <person name="Hauser L."/>
            <person name="Chang Y.-J."/>
            <person name="Jeffries C.D."/>
            <person name="Chain P."/>
            <person name="Brettin T."/>
            <person name="Detter J.C."/>
            <person name="Schuetze A."/>
            <person name="Rohde M."/>
            <person name="Tindall B.J."/>
            <person name="Goeker M."/>
            <person name="Bristow J."/>
            <person name="Eisen J.A."/>
            <person name="Markowitz V."/>
            <person name="Hugenholtz P."/>
            <person name="Kyrpides N.C."/>
            <person name="Klenk H.-P."/>
            <person name="Chen F."/>
        </authorList>
    </citation>
    <scope>NUCLEOTIDE SEQUENCE [LARGE SCALE GENOMIC DNA]</scope>
    <source>
        <strain evidence="4">ATCC 33905 / DSM 74 / LMG 10896 / Claus 1</strain>
    </source>
</reference>
<protein>
    <submittedName>
        <fullName evidence="3">UspA domain protein</fullName>
    </submittedName>
</protein>
<dbReference type="SUPFAM" id="SSF52402">
    <property type="entry name" value="Adenine nucleotide alpha hydrolases-like"/>
    <property type="match status" value="2"/>
</dbReference>
<feature type="domain" description="UspA" evidence="2">
    <location>
        <begin position="210"/>
        <end position="276"/>
    </location>
</feature>
<dbReference type="InterPro" id="IPR006016">
    <property type="entry name" value="UspA"/>
</dbReference>
<dbReference type="PANTHER" id="PTHR46268">
    <property type="entry name" value="STRESS RESPONSE PROTEIN NHAX"/>
    <property type="match status" value="1"/>
</dbReference>
<feature type="domain" description="UspA" evidence="2">
    <location>
        <begin position="1"/>
        <end position="146"/>
    </location>
</feature>
<dbReference type="STRING" id="504472.Slin_3549"/>
<dbReference type="eggNOG" id="COG0589">
    <property type="taxonomic scope" value="Bacteria"/>
</dbReference>
<name>D2QQC3_SPILD</name>
<dbReference type="KEGG" id="sli:Slin_3549"/>
<dbReference type="CDD" id="cd00293">
    <property type="entry name" value="USP-like"/>
    <property type="match status" value="2"/>
</dbReference>